<dbReference type="InterPro" id="IPR003410">
    <property type="entry name" value="HYR_dom"/>
</dbReference>
<dbReference type="Gene3D" id="2.60.40.10">
    <property type="entry name" value="Immunoglobulins"/>
    <property type="match status" value="3"/>
</dbReference>
<proteinExistence type="predicted"/>
<evidence type="ECO:0000313" key="4">
    <source>
        <dbReference type="Proteomes" id="UP000779049"/>
    </source>
</evidence>
<keyword evidence="4" id="KW-1185">Reference proteome</keyword>
<evidence type="ECO:0000256" key="1">
    <source>
        <dbReference type="ARBA" id="ARBA00022737"/>
    </source>
</evidence>
<sequence>MRKVRLAVVVLFVLSLIGLGGYIVFDKITRDTTPPVMSCDSESITVSVEADEKELLKGVSARDNKDGDLTDSVRIASMSRFTENGKRTIRYVVFDSSNNAAEISREVQYTDYTPPQIQLSKALRYKEEDLKELDMGAGMTATDCLDGDITNKIRAGLNDDVYIDGPGTYALTAQVSNSAGDTCVVPLELTVVDSENRDEGLRYYPMLSQYIVYTKKGQKIDPASYLQGLEHNGTGYFFGDRGLSDADAGDVSVNDQTDYNTPGTYTVEYTYTSKDGITGTTKLTVVVEE</sequence>
<name>A0ABS7L8P0_9FIRM</name>
<dbReference type="Pfam" id="PF02494">
    <property type="entry name" value="HYR"/>
    <property type="match status" value="1"/>
</dbReference>
<dbReference type="RefSeq" id="WP_221920022.1">
    <property type="nucleotide sequence ID" value="NZ_CP173660.1"/>
</dbReference>
<protein>
    <submittedName>
        <fullName evidence="3">HYR domain-containing protein</fullName>
    </submittedName>
</protein>
<dbReference type="EMBL" id="VIRV01000014">
    <property type="protein sequence ID" value="MBY0759358.1"/>
    <property type="molecule type" value="Genomic_DNA"/>
</dbReference>
<comment type="caution">
    <text evidence="3">The sequence shown here is derived from an EMBL/GenBank/DDBJ whole genome shotgun (WGS) entry which is preliminary data.</text>
</comment>
<evidence type="ECO:0000259" key="2">
    <source>
        <dbReference type="Pfam" id="PF02494"/>
    </source>
</evidence>
<gene>
    <name evidence="3" type="ORF">FLB61_09725</name>
</gene>
<keyword evidence="1" id="KW-0677">Repeat</keyword>
<feature type="domain" description="HYR" evidence="2">
    <location>
        <begin position="31"/>
        <end position="104"/>
    </location>
</feature>
<accession>A0ABS7L8P0</accession>
<dbReference type="InterPro" id="IPR013783">
    <property type="entry name" value="Ig-like_fold"/>
</dbReference>
<organism evidence="3 4">
    <name type="scientific">Sellimonas caecigallum</name>
    <dbReference type="NCBI Taxonomy" id="2592333"/>
    <lineage>
        <taxon>Bacteria</taxon>
        <taxon>Bacillati</taxon>
        <taxon>Bacillota</taxon>
        <taxon>Clostridia</taxon>
        <taxon>Lachnospirales</taxon>
        <taxon>Lachnospiraceae</taxon>
        <taxon>Sellimonas</taxon>
    </lineage>
</organism>
<reference evidence="3 4" key="1">
    <citation type="journal article" date="2020" name="New Microbes New Infect">
        <title>Sellimonas caecigallum sp. nov., description and genome sequence of a new member of the Sellimonas genus isolated from the cecum of feral chicken.</title>
        <authorList>
            <person name="Wongkuna S."/>
            <person name="Ghimire S."/>
            <person name="Antony L."/>
            <person name="Chankhamhaengdecha S."/>
            <person name="Janvilisri T."/>
            <person name="Scaria J."/>
        </authorList>
    </citation>
    <scope>NUCLEOTIDE SEQUENCE [LARGE SCALE GENOMIC DNA]</scope>
    <source>
        <strain evidence="3 4">SW451</strain>
    </source>
</reference>
<dbReference type="Proteomes" id="UP000779049">
    <property type="component" value="Unassembled WGS sequence"/>
</dbReference>
<evidence type="ECO:0000313" key="3">
    <source>
        <dbReference type="EMBL" id="MBY0759358.1"/>
    </source>
</evidence>